<dbReference type="GO" id="GO:0043531">
    <property type="term" value="F:ADP binding"/>
    <property type="evidence" value="ECO:0007669"/>
    <property type="project" value="InterPro"/>
</dbReference>
<dbReference type="Pfam" id="PF25019">
    <property type="entry name" value="LRR_R13L1-DRL21"/>
    <property type="match status" value="1"/>
</dbReference>
<dbReference type="EnsemblPlants" id="AUR62038560-RA">
    <property type="protein sequence ID" value="AUR62038560-RA:cds"/>
    <property type="gene ID" value="AUR62038560"/>
</dbReference>
<dbReference type="Gene3D" id="3.80.10.10">
    <property type="entry name" value="Ribonuclease Inhibitor"/>
    <property type="match status" value="2"/>
</dbReference>
<reference evidence="7" key="1">
    <citation type="journal article" date="2017" name="Nature">
        <title>The genome of Chenopodium quinoa.</title>
        <authorList>
            <person name="Jarvis D.E."/>
            <person name="Ho Y.S."/>
            <person name="Lightfoot D.J."/>
            <person name="Schmoeckel S.M."/>
            <person name="Li B."/>
            <person name="Borm T.J.A."/>
            <person name="Ohyanagi H."/>
            <person name="Mineta K."/>
            <person name="Michell C.T."/>
            <person name="Saber N."/>
            <person name="Kharbatia N.M."/>
            <person name="Rupper R.R."/>
            <person name="Sharp A.R."/>
            <person name="Dally N."/>
            <person name="Boughton B.A."/>
            <person name="Woo Y.H."/>
            <person name="Gao G."/>
            <person name="Schijlen E.G.W.M."/>
            <person name="Guo X."/>
            <person name="Momin A.A."/>
            <person name="Negrao S."/>
            <person name="Al-Babili S."/>
            <person name="Gehring C."/>
            <person name="Roessner U."/>
            <person name="Jung C."/>
            <person name="Murphy K."/>
            <person name="Arold S.T."/>
            <person name="Gojobori T."/>
            <person name="van der Linden C.G."/>
            <person name="van Loo E.N."/>
            <person name="Jellen E.N."/>
            <person name="Maughan P.J."/>
            <person name="Tester M."/>
        </authorList>
    </citation>
    <scope>NUCLEOTIDE SEQUENCE [LARGE SCALE GENOMIC DNA]</scope>
    <source>
        <strain evidence="7">cv. PI 614886</strain>
    </source>
</reference>
<proteinExistence type="predicted"/>
<dbReference type="PRINTS" id="PR00364">
    <property type="entry name" value="DISEASERSIST"/>
</dbReference>
<dbReference type="InterPro" id="IPR026960">
    <property type="entry name" value="RVT-Znf"/>
</dbReference>
<keyword evidence="2" id="KW-0611">Plant defense</keyword>
<dbReference type="Pfam" id="PF00931">
    <property type="entry name" value="NB-ARC"/>
    <property type="match status" value="1"/>
</dbReference>
<protein>
    <recommendedName>
        <fullName evidence="9">NB-ARC domain-containing protein</fullName>
    </recommendedName>
</protein>
<keyword evidence="1" id="KW-0677">Repeat</keyword>
<reference evidence="7" key="2">
    <citation type="submission" date="2021-03" db="UniProtKB">
        <authorList>
            <consortium name="EnsemblPlants"/>
        </authorList>
    </citation>
    <scope>IDENTIFICATION</scope>
</reference>
<name>A0A803N0S6_CHEQI</name>
<dbReference type="Gene3D" id="1.10.10.10">
    <property type="entry name" value="Winged helix-like DNA-binding domain superfamily/Winged helix DNA-binding domain"/>
    <property type="match status" value="1"/>
</dbReference>
<accession>A0A803N0S6</accession>
<keyword evidence="8" id="KW-1185">Reference proteome</keyword>
<dbReference type="GO" id="GO:0098542">
    <property type="term" value="P:defense response to other organism"/>
    <property type="evidence" value="ECO:0007669"/>
    <property type="project" value="TreeGrafter"/>
</dbReference>
<feature type="domain" description="Disease resistance protein winged helix" evidence="5">
    <location>
        <begin position="237"/>
        <end position="306"/>
    </location>
</feature>
<dbReference type="Pfam" id="PF23559">
    <property type="entry name" value="WHD_DRP"/>
    <property type="match status" value="1"/>
</dbReference>
<evidence type="ECO:0008006" key="9">
    <source>
        <dbReference type="Google" id="ProtNLM"/>
    </source>
</evidence>
<evidence type="ECO:0000313" key="7">
    <source>
        <dbReference type="EnsemblPlants" id="AUR62038560-RA:cds"/>
    </source>
</evidence>
<dbReference type="InterPro" id="IPR002182">
    <property type="entry name" value="NB-ARC"/>
</dbReference>
<dbReference type="SUPFAM" id="SSF52540">
    <property type="entry name" value="P-loop containing nucleoside triphosphate hydrolases"/>
    <property type="match status" value="1"/>
</dbReference>
<dbReference type="InterPro" id="IPR058922">
    <property type="entry name" value="WHD_DRP"/>
</dbReference>
<dbReference type="InterPro" id="IPR027417">
    <property type="entry name" value="P-loop_NTPase"/>
</dbReference>
<evidence type="ECO:0000259" key="6">
    <source>
        <dbReference type="Pfam" id="PF25019"/>
    </source>
</evidence>
<dbReference type="InterPro" id="IPR032675">
    <property type="entry name" value="LRR_dom_sf"/>
</dbReference>
<feature type="domain" description="Reverse transcriptase zinc-binding" evidence="4">
    <location>
        <begin position="709"/>
        <end position="771"/>
    </location>
</feature>
<evidence type="ECO:0000259" key="3">
    <source>
        <dbReference type="Pfam" id="PF00931"/>
    </source>
</evidence>
<feature type="domain" description="NB-ARC" evidence="3">
    <location>
        <begin position="1"/>
        <end position="152"/>
    </location>
</feature>
<dbReference type="Pfam" id="PF13966">
    <property type="entry name" value="zf-RVT"/>
    <property type="match status" value="1"/>
</dbReference>
<dbReference type="SUPFAM" id="SSF52058">
    <property type="entry name" value="L domain-like"/>
    <property type="match status" value="1"/>
</dbReference>
<dbReference type="InterPro" id="IPR036388">
    <property type="entry name" value="WH-like_DNA-bd_sf"/>
</dbReference>
<evidence type="ECO:0000259" key="4">
    <source>
        <dbReference type="Pfam" id="PF13966"/>
    </source>
</evidence>
<organism evidence="7 8">
    <name type="scientific">Chenopodium quinoa</name>
    <name type="common">Quinoa</name>
    <dbReference type="NCBI Taxonomy" id="63459"/>
    <lineage>
        <taxon>Eukaryota</taxon>
        <taxon>Viridiplantae</taxon>
        <taxon>Streptophyta</taxon>
        <taxon>Embryophyta</taxon>
        <taxon>Tracheophyta</taxon>
        <taxon>Spermatophyta</taxon>
        <taxon>Magnoliopsida</taxon>
        <taxon>eudicotyledons</taxon>
        <taxon>Gunneridae</taxon>
        <taxon>Pentapetalae</taxon>
        <taxon>Caryophyllales</taxon>
        <taxon>Chenopodiaceae</taxon>
        <taxon>Chenopodioideae</taxon>
        <taxon>Atripliceae</taxon>
        <taxon>Chenopodium</taxon>
    </lineage>
</organism>
<dbReference type="PANTHER" id="PTHR23155:SF1205">
    <property type="entry name" value="DISEASE RESISTANCE PROTEIN RPM1"/>
    <property type="match status" value="1"/>
</dbReference>
<evidence type="ECO:0000256" key="2">
    <source>
        <dbReference type="ARBA" id="ARBA00022821"/>
    </source>
</evidence>
<dbReference type="InterPro" id="IPR044974">
    <property type="entry name" value="Disease_R_plants"/>
</dbReference>
<dbReference type="Gramene" id="AUR62038560-RA">
    <property type="protein sequence ID" value="AUR62038560-RA:cds"/>
    <property type="gene ID" value="AUR62038560"/>
</dbReference>
<evidence type="ECO:0000256" key="1">
    <source>
        <dbReference type="ARBA" id="ARBA00022737"/>
    </source>
</evidence>
<dbReference type="InterPro" id="IPR056789">
    <property type="entry name" value="LRR_R13L1-DRL21"/>
</dbReference>
<dbReference type="InterPro" id="IPR042197">
    <property type="entry name" value="Apaf_helical"/>
</dbReference>
<evidence type="ECO:0000259" key="5">
    <source>
        <dbReference type="Pfam" id="PF23559"/>
    </source>
</evidence>
<sequence>MVGLGKTILCKRISKVHKVTKFFNSMVIWLVISSSFDLLDILNRMVEIVLKDSSNMRDRQALILRLHEKLKKKKYLLILDDVWDTIDWDSLKSTLEEIGGSRVNNVLVTSRDKFAVEKMETTGYDKITIRKPSIYMLQGLSECDSWSLLMKRIGDDNLGSEKELIARRMMKNCGGVPLAIKALGNLLRDKDIEIWKEFEKSHLWTNKDNNGILPSLRLSYDYLPCTALKKCFAYCAIFEEDDIIEKQKLICMWMTQGFLHPYVEMEAKGEEYIEHLLNSSLFQEPKMDEFGKVKTFKMHDLVLSLARFISKGECWFSDEDEMSNEVRHLIVPKHSKNKELTLTSSTKRLRTCLLYNKKLEGPSLHVLLKNNPLRVLDIGQNWSEDFDWELLGRLKHLRGTLKLYNLHNLSGEEEARSLLLDNKSYLSSLVFNWVHNLKIKKETNDNEILEALQPNVNLKMFEILNYCGTTFPKWLIEGGSSHPNLVSLKIYGCEAEGNLKLENLRCLRFLTIQHCKKLIIELPEEGFRCRESLEEIMVVDGCYYFRNPVGLGSLPRLRELCTDVIQLVTDLDRKSPVCKSLEKLKLIGDKTDNCSTNELPDQLQHLKALQCLAIEKFSNMNSIPNWLGKLTSLRELSLLSLPSLKYLPSFLTRKYFPNVFHEKSSCWVQLTRSLFKVPEYGLSTQQLNVLCVIFVFLEVMGRLQPEVRGPPKLQHFLWSAIKGNLAVKGRLVYTVQADRHIMDDDSCQICGCERETILHSLFECTAAQEIWNESVLEALMWASWRYKNLAIHEKERLKSVMLAAGYCKMVVEFKLYASKVFKGSVAAAVGSRCSSWKRPPVGCIKANIDAHVPAVDMTSVGVVFRNSHGRLQPRLLLRLLLSVWKRWLCDTHFT</sequence>
<dbReference type="PANTHER" id="PTHR23155">
    <property type="entry name" value="DISEASE RESISTANCE PROTEIN RP"/>
    <property type="match status" value="1"/>
</dbReference>
<evidence type="ECO:0000313" key="8">
    <source>
        <dbReference type="Proteomes" id="UP000596660"/>
    </source>
</evidence>
<feature type="domain" description="R13L1/DRL21-like LRR repeat region" evidence="6">
    <location>
        <begin position="391"/>
        <end position="515"/>
    </location>
</feature>
<dbReference type="FunFam" id="1.10.10.10:FF:000322">
    <property type="entry name" value="Probable disease resistance protein At1g63360"/>
    <property type="match status" value="1"/>
</dbReference>
<dbReference type="Proteomes" id="UP000596660">
    <property type="component" value="Unplaced"/>
</dbReference>
<dbReference type="Gene3D" id="1.10.8.430">
    <property type="entry name" value="Helical domain of apoptotic protease-activating factors"/>
    <property type="match status" value="1"/>
</dbReference>
<dbReference type="Gene3D" id="3.40.50.300">
    <property type="entry name" value="P-loop containing nucleotide triphosphate hydrolases"/>
    <property type="match status" value="1"/>
</dbReference>
<dbReference type="AlphaFoldDB" id="A0A803N0S6"/>